<evidence type="ECO:0000256" key="1">
    <source>
        <dbReference type="ARBA" id="ARBA00023054"/>
    </source>
</evidence>
<gene>
    <name evidence="4" type="ORF">OEZ85_010336</name>
</gene>
<name>A0ABY8TMK5_TETOB</name>
<proteinExistence type="predicted"/>
<evidence type="ECO:0008006" key="6">
    <source>
        <dbReference type="Google" id="ProtNLM"/>
    </source>
</evidence>
<dbReference type="EMBL" id="CP126209">
    <property type="protein sequence ID" value="WIA10129.1"/>
    <property type="molecule type" value="Genomic_DNA"/>
</dbReference>
<sequence length="443" mass="48489">MDDDLLLRMSKKIAQLTKVIYHLNNKNEDCEYDMQELAQQYESEIDQVLKESAAKIDAIREQLRQQEANQRQEAAALQVLTTKFDEQSRKDQALIGSQKQALTEKEATLQALQRKEAALQQQLAQLQKTLQDKAQELQQQSHAHGLQKQDLEAALAAAKAETQECVRAGNDNYNRLVAAKLQREADLQEELQQVSDLQARLSAVAAAEARLQARSQELAADKAALAGANQQLQQALMDKALEAAAALDGARQQHARQLVALRQEQQQQLEAMQQLAAAQEAQHKQEVLQLREAAEAQRSALAADLAALQVRWAAREPRPEDVATIADLRAALAAREEALRTAEDRMAQLRGEMLLREENYNKHFRNGGMGQRVLDVGLAAGAQSEVMSWMLKSGSGGGGSRRSTGEGHPSGSRAGAAAAAQQQQGLAAPGGLMRAPTGSFKRP</sequence>
<reference evidence="4 5" key="1">
    <citation type="submission" date="2023-05" db="EMBL/GenBank/DDBJ databases">
        <title>A 100% complete, gapless, phased diploid assembly of the Scenedesmus obliquus UTEX 3031 genome.</title>
        <authorList>
            <person name="Biondi T.C."/>
            <person name="Hanschen E.R."/>
            <person name="Kwon T."/>
            <person name="Eng W."/>
            <person name="Kruse C.P.S."/>
            <person name="Koehler S.I."/>
            <person name="Kunde Y."/>
            <person name="Gleasner C.D."/>
            <person name="You Mak K.T."/>
            <person name="Polle J."/>
            <person name="Hovde B.T."/>
            <person name="Starkenburg S.R."/>
        </authorList>
    </citation>
    <scope>NUCLEOTIDE SEQUENCE [LARGE SCALE GENOMIC DNA]</scope>
    <source>
        <strain evidence="4 5">DOE0152z</strain>
    </source>
</reference>
<dbReference type="PANTHER" id="PTHR18870">
    <property type="entry name" value="PROTEIN TAG-278-RELATED"/>
    <property type="match status" value="1"/>
</dbReference>
<accession>A0ABY8TMK5</accession>
<dbReference type="Proteomes" id="UP001244341">
    <property type="component" value="Chromosome 2b"/>
</dbReference>
<dbReference type="PANTHER" id="PTHR18870:SF9">
    <property type="entry name" value="PROTEIN TAG-278-RELATED"/>
    <property type="match status" value="1"/>
</dbReference>
<evidence type="ECO:0000313" key="5">
    <source>
        <dbReference type="Proteomes" id="UP001244341"/>
    </source>
</evidence>
<keyword evidence="5" id="KW-1185">Reference proteome</keyword>
<evidence type="ECO:0000313" key="4">
    <source>
        <dbReference type="EMBL" id="WIA10129.1"/>
    </source>
</evidence>
<evidence type="ECO:0000256" key="3">
    <source>
        <dbReference type="SAM" id="MobiDB-lite"/>
    </source>
</evidence>
<feature type="coiled-coil region" evidence="2">
    <location>
        <begin position="49"/>
        <end position="190"/>
    </location>
</feature>
<feature type="compositionally biased region" description="Low complexity" evidence="3">
    <location>
        <begin position="414"/>
        <end position="432"/>
    </location>
</feature>
<evidence type="ECO:0000256" key="2">
    <source>
        <dbReference type="SAM" id="Coils"/>
    </source>
</evidence>
<organism evidence="4 5">
    <name type="scientific">Tetradesmus obliquus</name>
    <name type="common">Green alga</name>
    <name type="synonym">Acutodesmus obliquus</name>
    <dbReference type="NCBI Taxonomy" id="3088"/>
    <lineage>
        <taxon>Eukaryota</taxon>
        <taxon>Viridiplantae</taxon>
        <taxon>Chlorophyta</taxon>
        <taxon>core chlorophytes</taxon>
        <taxon>Chlorophyceae</taxon>
        <taxon>CS clade</taxon>
        <taxon>Sphaeropleales</taxon>
        <taxon>Scenedesmaceae</taxon>
        <taxon>Tetradesmus</taxon>
    </lineage>
</organism>
<protein>
    <recommendedName>
        <fullName evidence="6">Protein FAM184A/B N-terminal domain-containing protein</fullName>
    </recommendedName>
</protein>
<feature type="coiled-coil region" evidence="2">
    <location>
        <begin position="255"/>
        <end position="359"/>
    </location>
</feature>
<feature type="region of interest" description="Disordered" evidence="3">
    <location>
        <begin position="390"/>
        <end position="443"/>
    </location>
</feature>
<keyword evidence="1 2" id="KW-0175">Coiled coil</keyword>